<keyword evidence="2" id="KW-1133">Transmembrane helix</keyword>
<evidence type="ECO:0000256" key="1">
    <source>
        <dbReference type="SAM" id="MobiDB-lite"/>
    </source>
</evidence>
<gene>
    <name evidence="3" type="ORF">SacazDRAFT_00545</name>
</gene>
<evidence type="ECO:0000313" key="3">
    <source>
        <dbReference type="EMBL" id="EHY87503.1"/>
    </source>
</evidence>
<proteinExistence type="predicted"/>
<dbReference type="HOGENOM" id="CLU_175638_0_0_11"/>
<dbReference type="AlphaFoldDB" id="H8G9B8"/>
<organism evidence="3 4">
    <name type="scientific">Saccharomonospora azurea NA-128</name>
    <dbReference type="NCBI Taxonomy" id="882081"/>
    <lineage>
        <taxon>Bacteria</taxon>
        <taxon>Bacillati</taxon>
        <taxon>Actinomycetota</taxon>
        <taxon>Actinomycetes</taxon>
        <taxon>Pseudonocardiales</taxon>
        <taxon>Pseudonocardiaceae</taxon>
        <taxon>Saccharomonospora</taxon>
    </lineage>
</organism>
<evidence type="ECO:0008006" key="5">
    <source>
        <dbReference type="Google" id="ProtNLM"/>
    </source>
</evidence>
<feature type="region of interest" description="Disordered" evidence="1">
    <location>
        <begin position="78"/>
        <end position="110"/>
    </location>
</feature>
<dbReference type="InterPro" id="IPR036259">
    <property type="entry name" value="MFS_trans_sf"/>
</dbReference>
<evidence type="ECO:0000313" key="4">
    <source>
        <dbReference type="Proteomes" id="UP000004705"/>
    </source>
</evidence>
<sequence>MPAIHRPPGRNNEPSGAGTAAGIGFALLMIACCALPVLIAGGALAGIGGLLGNPWLIAAAVVLVAAAITAIVRRRRLGRDACRPPTESPQTPADQDRPHFPADREGPDNR</sequence>
<feature type="transmembrane region" description="Helical" evidence="2">
    <location>
        <begin position="21"/>
        <end position="48"/>
    </location>
</feature>
<keyword evidence="2" id="KW-0472">Membrane</keyword>
<dbReference type="PROSITE" id="PS51257">
    <property type="entry name" value="PROKAR_LIPOPROTEIN"/>
    <property type="match status" value="1"/>
</dbReference>
<dbReference type="SUPFAM" id="SSF103473">
    <property type="entry name" value="MFS general substrate transporter"/>
    <property type="match status" value="1"/>
</dbReference>
<keyword evidence="2" id="KW-0812">Transmembrane</keyword>
<feature type="transmembrane region" description="Helical" evidence="2">
    <location>
        <begin position="54"/>
        <end position="72"/>
    </location>
</feature>
<accession>H8G9B8</accession>
<dbReference type="Proteomes" id="UP000004705">
    <property type="component" value="Chromosome"/>
</dbReference>
<dbReference type="EMBL" id="CM001466">
    <property type="protein sequence ID" value="EHY87503.1"/>
    <property type="molecule type" value="Genomic_DNA"/>
</dbReference>
<evidence type="ECO:0000256" key="2">
    <source>
        <dbReference type="SAM" id="Phobius"/>
    </source>
</evidence>
<reference evidence="3 4" key="1">
    <citation type="journal article" date="2012" name="Stand. Genomic Sci.">
        <title>Genome sequence of the soil bacterium Saccharomonospora azurea type strain (NA-128(T)).</title>
        <authorList>
            <person name="Klenk H.P."/>
            <person name="Held B."/>
            <person name="Lucas S."/>
            <person name="Lapidus A."/>
            <person name="Copeland A."/>
            <person name="Hammon N."/>
            <person name="Pitluck S."/>
            <person name="Goodwin L.A."/>
            <person name="Han C."/>
            <person name="Tapia R."/>
            <person name="Brambilla E.M."/>
            <person name="Potter G."/>
            <person name="Land M."/>
            <person name="Ivanova N."/>
            <person name="Rohde M."/>
            <person name="Goker M."/>
            <person name="Detter J.C."/>
            <person name="Kyrpides N.C."/>
            <person name="Woyke T."/>
        </authorList>
    </citation>
    <scope>NUCLEOTIDE SEQUENCE [LARGE SCALE GENOMIC DNA]</scope>
    <source>
        <strain evidence="3 4">NA-128</strain>
    </source>
</reference>
<keyword evidence="4" id="KW-1185">Reference proteome</keyword>
<dbReference type="RefSeq" id="WP_005438382.1">
    <property type="nucleotide sequence ID" value="NZ_CM001466.1"/>
</dbReference>
<name>H8G9B8_9PSEU</name>
<dbReference type="OrthoDB" id="9998778at2"/>
<protein>
    <recommendedName>
        <fullName evidence="5">Mercuric ion transport protein</fullName>
    </recommendedName>
</protein>
<feature type="compositionally biased region" description="Basic and acidic residues" evidence="1">
    <location>
        <begin position="94"/>
        <end position="110"/>
    </location>
</feature>